<reference evidence="1 2" key="1">
    <citation type="journal article" date="2016" name="Nat. Commun.">
        <title>Thousands of microbial genomes shed light on interconnected biogeochemical processes in an aquifer system.</title>
        <authorList>
            <person name="Anantharaman K."/>
            <person name="Brown C.T."/>
            <person name="Hug L.A."/>
            <person name="Sharon I."/>
            <person name="Castelle C.J."/>
            <person name="Probst A.J."/>
            <person name="Thomas B.C."/>
            <person name="Singh A."/>
            <person name="Wilkins M.J."/>
            <person name="Karaoz U."/>
            <person name="Brodie E.L."/>
            <person name="Williams K.H."/>
            <person name="Hubbard S.S."/>
            <person name="Banfield J.F."/>
        </authorList>
    </citation>
    <scope>NUCLEOTIDE SEQUENCE [LARGE SCALE GENOMIC DNA]</scope>
</reference>
<accession>A0A1F5ZZB5</accession>
<sequence length="342" mass="38848">MKSRKGNVFLVLAGVLAILAFAVGGYLYLSGAQEKPPKEISWEECIKLPGAKVQYSYPGQCVTSDGQKAIQPLSDEEKKKLEPPSETSSWKTYVNASLQFQFNYPASWKIRETDLTEFYDSSIRIKVAVHKNTNSKILDEIWEVKNCDGEEPFIFCDPQPFTDIKTLTRNGVSIYWRLDGSSFAHAFIPTKNELSVVEIYTLSPKDNPLLDQILSTFKFLDPGDEKNDQQNLPAPYPKVKWLEPKAVDYPFRTKDNFVELKSVEVESETLSNISVWNEIIDYYHAQFIKLGWKEDSWATADGPNGSLRQYSKNGNFAEVRFNFIATSAPQPTSLKAFVVYSK</sequence>
<gene>
    <name evidence="1" type="ORF">A2721_02085</name>
</gene>
<dbReference type="EMBL" id="MFJK01000016">
    <property type="protein sequence ID" value="OGG17788.1"/>
    <property type="molecule type" value="Genomic_DNA"/>
</dbReference>
<dbReference type="STRING" id="1798381.A2721_02085"/>
<dbReference type="Proteomes" id="UP000177871">
    <property type="component" value="Unassembled WGS sequence"/>
</dbReference>
<organism evidence="1 2">
    <name type="scientific">Candidatus Gottesmanbacteria bacterium RIFCSPHIGHO2_01_FULL_47_48</name>
    <dbReference type="NCBI Taxonomy" id="1798381"/>
    <lineage>
        <taxon>Bacteria</taxon>
        <taxon>Candidatus Gottesmaniibacteriota</taxon>
    </lineage>
</organism>
<name>A0A1F5ZZB5_9BACT</name>
<dbReference type="AlphaFoldDB" id="A0A1F5ZZB5"/>
<proteinExistence type="predicted"/>
<protein>
    <submittedName>
        <fullName evidence="1">Uncharacterized protein</fullName>
    </submittedName>
</protein>
<evidence type="ECO:0000313" key="2">
    <source>
        <dbReference type="Proteomes" id="UP000177871"/>
    </source>
</evidence>
<comment type="caution">
    <text evidence="1">The sequence shown here is derived from an EMBL/GenBank/DDBJ whole genome shotgun (WGS) entry which is preliminary data.</text>
</comment>
<evidence type="ECO:0000313" key="1">
    <source>
        <dbReference type="EMBL" id="OGG17788.1"/>
    </source>
</evidence>